<dbReference type="InterPro" id="IPR013012">
    <property type="entry name" value="PTS_EIIB_3"/>
</dbReference>
<dbReference type="Proteomes" id="UP000196125">
    <property type="component" value="Unassembled WGS sequence"/>
</dbReference>
<name>A0A1Y6IXL9_9VIBR</name>
<dbReference type="OrthoDB" id="9808134at2"/>
<dbReference type="GO" id="GO:0009401">
    <property type="term" value="P:phosphoenolpyruvate-dependent sugar phosphotransferase system"/>
    <property type="evidence" value="ECO:0007669"/>
    <property type="project" value="UniProtKB-KW"/>
</dbReference>
<reference evidence="10 11" key="1">
    <citation type="submission" date="2017-05" db="EMBL/GenBank/DDBJ databases">
        <authorList>
            <person name="Song R."/>
            <person name="Chenine A.L."/>
            <person name="Ruprecht R.M."/>
        </authorList>
    </citation>
    <scope>NUCLEOTIDE SEQUENCE [LARGE SCALE GENOMIC DNA]</scope>
    <source>
        <strain evidence="10 11">CECT 7927</strain>
    </source>
</reference>
<dbReference type="PROSITE" id="PS51100">
    <property type="entry name" value="PTS_EIIB_TYPE_3"/>
    <property type="match status" value="1"/>
</dbReference>
<dbReference type="SUPFAM" id="SSF52794">
    <property type="entry name" value="PTS system IIB component-like"/>
    <property type="match status" value="1"/>
</dbReference>
<keyword evidence="3 9" id="KW-0762">Sugar transport</keyword>
<keyword evidence="4 10" id="KW-0808">Transferase</keyword>
<dbReference type="EMBL" id="JAWRCO010000002">
    <property type="protein sequence ID" value="MDW6004485.1"/>
    <property type="molecule type" value="Genomic_DNA"/>
</dbReference>
<accession>A0A1Y6IXL9</accession>
<keyword evidence="5" id="KW-0598">Phosphotransferase system</keyword>
<dbReference type="RefSeq" id="WP_087480832.1">
    <property type="nucleotide sequence ID" value="NZ_AP024884.1"/>
</dbReference>
<dbReference type="GO" id="GO:0016301">
    <property type="term" value="F:kinase activity"/>
    <property type="evidence" value="ECO:0007669"/>
    <property type="project" value="UniProtKB-KW"/>
</dbReference>
<dbReference type="EMBL" id="FXXI01000003">
    <property type="protein sequence ID" value="SMS00773.1"/>
    <property type="molecule type" value="Genomic_DNA"/>
</dbReference>
<dbReference type="GO" id="GO:0008982">
    <property type="term" value="F:protein-N(PI)-phosphohistidine-sugar phosphotransferase activity"/>
    <property type="evidence" value="ECO:0007669"/>
    <property type="project" value="InterPro"/>
</dbReference>
<evidence type="ECO:0000313" key="11">
    <source>
        <dbReference type="Proteomes" id="UP000196125"/>
    </source>
</evidence>
<dbReference type="EC" id="2.7.1.-" evidence="9"/>
<evidence type="ECO:0000256" key="3">
    <source>
        <dbReference type="ARBA" id="ARBA00022597"/>
    </source>
</evidence>
<proteinExistence type="predicted"/>
<dbReference type="InterPro" id="IPR051819">
    <property type="entry name" value="PTS_sugar-specific_EIIB"/>
</dbReference>
<dbReference type="Pfam" id="PF02302">
    <property type="entry name" value="PTS_IIB"/>
    <property type="match status" value="1"/>
</dbReference>
<keyword evidence="2" id="KW-0597">Phosphoprotein</keyword>
<keyword evidence="1" id="KW-0813">Transport</keyword>
<keyword evidence="6" id="KW-0418">Kinase</keyword>
<evidence type="ECO:0000256" key="4">
    <source>
        <dbReference type="ARBA" id="ARBA00022679"/>
    </source>
</evidence>
<evidence type="ECO:0000259" key="8">
    <source>
        <dbReference type="PROSITE" id="PS51100"/>
    </source>
</evidence>
<evidence type="ECO:0000256" key="1">
    <source>
        <dbReference type="ARBA" id="ARBA00022448"/>
    </source>
</evidence>
<keyword evidence="12" id="KW-1185">Reference proteome</keyword>
<dbReference type="Proteomes" id="UP001283366">
    <property type="component" value="Unassembled WGS sequence"/>
</dbReference>
<evidence type="ECO:0000313" key="10">
    <source>
        <dbReference type="EMBL" id="SMS00773.1"/>
    </source>
</evidence>
<reference evidence="9 12" key="2">
    <citation type="submission" date="2023-11" db="EMBL/GenBank/DDBJ databases">
        <title>Plant-associative lifestyle of Vibrio porteresiae and its evolutionary dynamics.</title>
        <authorList>
            <person name="Rameshkumar N."/>
            <person name="Kirti K."/>
        </authorList>
    </citation>
    <scope>NUCLEOTIDE SEQUENCE [LARGE SCALE GENOMIC DNA]</scope>
    <source>
        <strain evidence="9 12">MSSRF38</strain>
    </source>
</reference>
<evidence type="ECO:0000256" key="5">
    <source>
        <dbReference type="ARBA" id="ARBA00022683"/>
    </source>
</evidence>
<dbReference type="EC" id="2.7.1.191" evidence="10"/>
<organism evidence="10 11">
    <name type="scientific">Vibrio mangrovi</name>
    <dbReference type="NCBI Taxonomy" id="474394"/>
    <lineage>
        <taxon>Bacteria</taxon>
        <taxon>Pseudomonadati</taxon>
        <taxon>Pseudomonadota</taxon>
        <taxon>Gammaproteobacteria</taxon>
        <taxon>Vibrionales</taxon>
        <taxon>Vibrionaceae</taxon>
        <taxon>Vibrio</taxon>
    </lineage>
</organism>
<evidence type="ECO:0000256" key="6">
    <source>
        <dbReference type="ARBA" id="ARBA00022777"/>
    </source>
</evidence>
<dbReference type="Gene3D" id="3.40.50.2300">
    <property type="match status" value="1"/>
</dbReference>
<evidence type="ECO:0000313" key="9">
    <source>
        <dbReference type="EMBL" id="MDW6004485.1"/>
    </source>
</evidence>
<evidence type="ECO:0000256" key="7">
    <source>
        <dbReference type="PROSITE-ProRule" id="PRU00423"/>
    </source>
</evidence>
<dbReference type="CDD" id="cd05564">
    <property type="entry name" value="PTS_IIB_chitobiose_lichenan"/>
    <property type="match status" value="1"/>
</dbReference>
<gene>
    <name evidence="10" type="primary">licB_2</name>
    <name evidence="9" type="ORF">SBX37_16635</name>
    <name evidence="10" type="ORF">VIM7927_02043</name>
</gene>
<dbReference type="InterPro" id="IPR003501">
    <property type="entry name" value="PTS_EIIB_2/3"/>
</dbReference>
<feature type="modified residue" description="Phosphocysteine; by EIIA" evidence="7">
    <location>
        <position position="8"/>
    </location>
</feature>
<sequence length="101" mass="11507">MKKIFLCCNAGMSTSMLVKKMRLVAEQQNIELEIEAYPLEKFNEVIDSYDLCLLGPQVRYKRDEFNKIAQAKGKRVEPINPMDYGTMNGEKVLAFALSLIA</sequence>
<evidence type="ECO:0000256" key="2">
    <source>
        <dbReference type="ARBA" id="ARBA00022553"/>
    </source>
</evidence>
<protein>
    <submittedName>
        <fullName evidence="10">Lichenan-specific phosphotransferase enzyme IIB component</fullName>
        <ecNumber evidence="10">2.7.1.191</ecNumber>
    </submittedName>
    <submittedName>
        <fullName evidence="9">PTS sugar transporter subunit IIB</fullName>
        <ecNumber evidence="9">2.7.1.-</ecNumber>
    </submittedName>
</protein>
<evidence type="ECO:0000313" key="12">
    <source>
        <dbReference type="Proteomes" id="UP001283366"/>
    </source>
</evidence>
<dbReference type="InterPro" id="IPR036095">
    <property type="entry name" value="PTS_EIIB-like_sf"/>
</dbReference>
<dbReference type="PANTHER" id="PTHR34581">
    <property type="entry name" value="PTS SYSTEM N,N'-DIACETYLCHITOBIOSE-SPECIFIC EIIB COMPONENT"/>
    <property type="match status" value="1"/>
</dbReference>
<feature type="domain" description="PTS EIIB type-3" evidence="8">
    <location>
        <begin position="1"/>
        <end position="101"/>
    </location>
</feature>
<dbReference type="PANTHER" id="PTHR34581:SF2">
    <property type="entry name" value="PTS SYSTEM N,N'-DIACETYLCHITOBIOSE-SPECIFIC EIIB COMPONENT"/>
    <property type="match status" value="1"/>
</dbReference>
<dbReference type="AlphaFoldDB" id="A0A1Y6IXL9"/>